<proteinExistence type="predicted"/>
<protein>
    <submittedName>
        <fullName evidence="1">Uncharacterized protein</fullName>
    </submittedName>
</protein>
<dbReference type="Proteomes" id="UP000034917">
    <property type="component" value="Unassembled WGS sequence"/>
</dbReference>
<evidence type="ECO:0000313" key="1">
    <source>
        <dbReference type="EMBL" id="KKQ26578.1"/>
    </source>
</evidence>
<evidence type="ECO:0000313" key="2">
    <source>
        <dbReference type="Proteomes" id="UP000034917"/>
    </source>
</evidence>
<sequence>MAKEIKSKLHTGCWATSNPLKRNLLSEFSYRSTSNRRLISAVGNGEGKNPLIIYDRFADSPVVLSIAERKALAISPYVNYLFTHGIVMPIWVNDAVYSFKNGGPERTILNKAQTDEDVDKLLKFYQEVDGSLLYSTSASHLVMPDLGRPIVHSVFTKLRVGRFHSPGVDFVPDREHAAGFTTSEAIENFFLEPHPEMKFELISFDHNSYLPIKVENSTIPLRGTLQRNYETRISYGKDEGSTRRMQALALGIIPDEIAEQLIEVKRPKFHPFIL</sequence>
<comment type="caution">
    <text evidence="1">The sequence shown here is derived from an EMBL/GenBank/DDBJ whole genome shotgun (WGS) entry which is preliminary data.</text>
</comment>
<reference evidence="1 2" key="1">
    <citation type="journal article" date="2015" name="Nature">
        <title>rRNA introns, odd ribosomes, and small enigmatic genomes across a large radiation of phyla.</title>
        <authorList>
            <person name="Brown C.T."/>
            <person name="Hug L.A."/>
            <person name="Thomas B.C."/>
            <person name="Sharon I."/>
            <person name="Castelle C.J."/>
            <person name="Singh A."/>
            <person name="Wilkins M.J."/>
            <person name="Williams K.H."/>
            <person name="Banfield J.F."/>
        </authorList>
    </citation>
    <scope>NUCLEOTIDE SEQUENCE [LARGE SCALE GENOMIC DNA]</scope>
</reference>
<name>A0A0G0G636_9BACT</name>
<gene>
    <name evidence="1" type="ORF">US40_C0002G0112</name>
</gene>
<organism evidence="1 2">
    <name type="scientific">Candidatus Roizmanbacteria bacterium GW2011_GWC2_37_13</name>
    <dbReference type="NCBI Taxonomy" id="1618486"/>
    <lineage>
        <taxon>Bacteria</taxon>
        <taxon>Candidatus Roizmaniibacteriota</taxon>
    </lineage>
</organism>
<accession>A0A0G0G636</accession>
<dbReference type="EMBL" id="LBSV01000002">
    <property type="protein sequence ID" value="KKQ26578.1"/>
    <property type="molecule type" value="Genomic_DNA"/>
</dbReference>
<dbReference type="AlphaFoldDB" id="A0A0G0G636"/>